<organism evidence="1 2">
    <name type="scientific">Blomia tropicalis</name>
    <name type="common">Mite</name>
    <dbReference type="NCBI Taxonomy" id="40697"/>
    <lineage>
        <taxon>Eukaryota</taxon>
        <taxon>Metazoa</taxon>
        <taxon>Ecdysozoa</taxon>
        <taxon>Arthropoda</taxon>
        <taxon>Chelicerata</taxon>
        <taxon>Arachnida</taxon>
        <taxon>Acari</taxon>
        <taxon>Acariformes</taxon>
        <taxon>Sarcoptiformes</taxon>
        <taxon>Astigmata</taxon>
        <taxon>Glycyphagoidea</taxon>
        <taxon>Echimyopodidae</taxon>
        <taxon>Blomia</taxon>
    </lineage>
</organism>
<gene>
    <name evidence="1" type="ORF">RDWZM_009829</name>
</gene>
<evidence type="ECO:0000313" key="1">
    <source>
        <dbReference type="EMBL" id="KAJ6215329.1"/>
    </source>
</evidence>
<dbReference type="AlphaFoldDB" id="A0A9Q0LXW3"/>
<name>A0A9Q0LXW3_BLOTA</name>
<reference evidence="1" key="1">
    <citation type="submission" date="2022-12" db="EMBL/GenBank/DDBJ databases">
        <title>Genome assemblies of Blomia tropicalis.</title>
        <authorList>
            <person name="Cui Y."/>
        </authorList>
    </citation>
    <scope>NUCLEOTIDE SEQUENCE</scope>
    <source>
        <tissue evidence="1">Adult mites</tissue>
    </source>
</reference>
<keyword evidence="2" id="KW-1185">Reference proteome</keyword>
<accession>A0A9Q0LXW3</accession>
<dbReference type="EMBL" id="JAPWDV010000004">
    <property type="protein sequence ID" value="KAJ6215329.1"/>
    <property type="molecule type" value="Genomic_DNA"/>
</dbReference>
<protein>
    <submittedName>
        <fullName evidence="1">Uncharacterized protein</fullName>
    </submittedName>
</protein>
<proteinExistence type="predicted"/>
<dbReference type="Proteomes" id="UP001142055">
    <property type="component" value="Chromosome 4"/>
</dbReference>
<comment type="caution">
    <text evidence="1">The sequence shown here is derived from an EMBL/GenBank/DDBJ whole genome shotgun (WGS) entry which is preliminary data.</text>
</comment>
<sequence length="83" mass="9816">MYRCKWRVYSKELTENGELVFVEPGLEILNLPIYSMEQVSKHNNVRNLREEDRLKPSDIQVSDPSDEYISGRNLVLITYHDKC</sequence>
<evidence type="ECO:0000313" key="2">
    <source>
        <dbReference type="Proteomes" id="UP001142055"/>
    </source>
</evidence>